<feature type="compositionally biased region" description="Low complexity" evidence="2">
    <location>
        <begin position="151"/>
        <end position="163"/>
    </location>
</feature>
<proteinExistence type="predicted"/>
<dbReference type="VEuPathDB" id="FungiDB:JI435_108480"/>
<gene>
    <name evidence="3" type="ORF">JI435_108480</name>
</gene>
<dbReference type="OrthoDB" id="10261951at2759"/>
<dbReference type="AlphaFoldDB" id="A0A7U2I694"/>
<accession>A0A7U2I694</accession>
<dbReference type="PANTHER" id="PTHR37012">
    <property type="entry name" value="B-ZIP TRANSCRIPTION FACTOR (EUROFUNG)-RELATED"/>
    <property type="match status" value="1"/>
</dbReference>
<dbReference type="Proteomes" id="UP000663193">
    <property type="component" value="Chromosome 17"/>
</dbReference>
<feature type="region of interest" description="Disordered" evidence="2">
    <location>
        <begin position="1"/>
        <end position="36"/>
    </location>
</feature>
<protein>
    <recommendedName>
        <fullName evidence="5">BZIP domain-containing protein</fullName>
    </recommendedName>
</protein>
<dbReference type="EMBL" id="CP069039">
    <property type="protein sequence ID" value="QRD04926.1"/>
    <property type="molecule type" value="Genomic_DNA"/>
</dbReference>
<evidence type="ECO:0000313" key="4">
    <source>
        <dbReference type="Proteomes" id="UP000663193"/>
    </source>
</evidence>
<evidence type="ECO:0000313" key="3">
    <source>
        <dbReference type="EMBL" id="QRD04926.1"/>
    </source>
</evidence>
<evidence type="ECO:0000256" key="2">
    <source>
        <dbReference type="SAM" id="MobiDB-lite"/>
    </source>
</evidence>
<evidence type="ECO:0000256" key="1">
    <source>
        <dbReference type="SAM" id="Coils"/>
    </source>
</evidence>
<organism evidence="3 4">
    <name type="scientific">Phaeosphaeria nodorum (strain SN15 / ATCC MYA-4574 / FGSC 10173)</name>
    <name type="common">Glume blotch fungus</name>
    <name type="synonym">Parastagonospora nodorum</name>
    <dbReference type="NCBI Taxonomy" id="321614"/>
    <lineage>
        <taxon>Eukaryota</taxon>
        <taxon>Fungi</taxon>
        <taxon>Dikarya</taxon>
        <taxon>Ascomycota</taxon>
        <taxon>Pezizomycotina</taxon>
        <taxon>Dothideomycetes</taxon>
        <taxon>Pleosporomycetidae</taxon>
        <taxon>Pleosporales</taxon>
        <taxon>Pleosporineae</taxon>
        <taxon>Phaeosphaeriaceae</taxon>
        <taxon>Parastagonospora</taxon>
    </lineage>
</organism>
<keyword evidence="4" id="KW-1185">Reference proteome</keyword>
<feature type="region of interest" description="Disordered" evidence="2">
    <location>
        <begin position="111"/>
        <end position="166"/>
    </location>
</feature>
<feature type="coiled-coil region" evidence="1">
    <location>
        <begin position="69"/>
        <end position="96"/>
    </location>
</feature>
<dbReference type="PANTHER" id="PTHR37012:SF2">
    <property type="entry name" value="BZIP DOMAIN-CONTAINING PROTEIN-RELATED"/>
    <property type="match status" value="1"/>
</dbReference>
<feature type="compositionally biased region" description="Basic and acidic residues" evidence="2">
    <location>
        <begin position="112"/>
        <end position="150"/>
    </location>
</feature>
<dbReference type="InterPro" id="IPR021833">
    <property type="entry name" value="DUF3425"/>
</dbReference>
<name>A0A7U2I694_PHANO</name>
<keyword evidence="1" id="KW-0175">Coiled coil</keyword>
<sequence length="575" mass="64673">MPTSNPEMLKNRPRSSANGTKEDEKNQRKRVQNRISQRCAREKKLTQNRNVANFMDLVKKAQAGGHENNTVLVNAYAELMQENDQLNEALLRMRKKLLSISNSSEAAADDPIFEKLLKPRGDQRRQSVDPSDPSRPEPDTVVQRDAETTESRSPSSSPGNNRSQELHPTAAPVIELSGSVEPDPLFDDLGLSNYAVYNSLPEREIIEIGHREDESLESFAQKIDYSFLDSFTMPTPSNFPEGPTRSRSFLKTLSPGQTVLASPDSVFDSFGRLSYVRFMDALERASVIYLCSESNIQTDFTKLHEPATLVDLKLRCMSIASSKMVHDLATVAVRVAIKHSGLGDYVHGVGGASTMEAIMQWRLAPTEDNVEKIPEPFRPTPLQRNLAHSSVIDMLNWAHLRDRLILLSNQDRTLDIDQAVRDILLHTVFEVPHLNLSLSTLDAYYNTIGRQQGLPPLSQHDILRKIEGVASIIPETGCNHTAQYWFEIVREMSTTMQDLDVQQTPRYQLAESHFAQKLGVTRLSGWKLSRKWWEDYAYLATQHGQCDADANLPVDIDSVRTELSTKYPTAAAIDM</sequence>
<evidence type="ECO:0008006" key="5">
    <source>
        <dbReference type="Google" id="ProtNLM"/>
    </source>
</evidence>
<dbReference type="Pfam" id="PF11905">
    <property type="entry name" value="DUF3425"/>
    <property type="match status" value="1"/>
</dbReference>
<reference evidence="4" key="1">
    <citation type="journal article" date="2021" name="BMC Genomics">
        <title>Chromosome-level genome assembly and manually-curated proteome of model necrotroph Parastagonospora nodorum Sn15 reveals a genome-wide trove of candidate effector homologs, and redundancy of virulence-related functions within an accessory chromosome.</title>
        <authorList>
            <person name="Bertazzoni S."/>
            <person name="Jones D.A.B."/>
            <person name="Phan H.T."/>
            <person name="Tan K.-C."/>
            <person name="Hane J.K."/>
        </authorList>
    </citation>
    <scope>NUCLEOTIDE SEQUENCE [LARGE SCALE GENOMIC DNA]</scope>
    <source>
        <strain evidence="4">SN15 / ATCC MYA-4574 / FGSC 10173)</strain>
    </source>
</reference>